<name>A0A7V2T070_LEUMU</name>
<evidence type="ECO:0000313" key="1">
    <source>
        <dbReference type="EMBL" id="HFC92745.1"/>
    </source>
</evidence>
<dbReference type="EMBL" id="DRMS01000298">
    <property type="protein sequence ID" value="HFC92745.1"/>
    <property type="molecule type" value="Genomic_DNA"/>
</dbReference>
<organism evidence="1">
    <name type="scientific">Leucothrix mucor</name>
    <dbReference type="NCBI Taxonomy" id="45248"/>
    <lineage>
        <taxon>Bacteria</taxon>
        <taxon>Pseudomonadati</taxon>
        <taxon>Pseudomonadota</taxon>
        <taxon>Gammaproteobacteria</taxon>
        <taxon>Thiotrichales</taxon>
        <taxon>Thiotrichaceae</taxon>
        <taxon>Leucothrix</taxon>
    </lineage>
</organism>
<evidence type="ECO:0008006" key="2">
    <source>
        <dbReference type="Google" id="ProtNLM"/>
    </source>
</evidence>
<proteinExistence type="predicted"/>
<accession>A0A7V2T070</accession>
<dbReference type="Proteomes" id="UP000885750">
    <property type="component" value="Unassembled WGS sequence"/>
</dbReference>
<protein>
    <recommendedName>
        <fullName evidence="2">DUF11 domain-containing protein</fullName>
    </recommendedName>
</protein>
<gene>
    <name evidence="1" type="ORF">ENJ51_08020</name>
</gene>
<dbReference type="AlphaFoldDB" id="A0A7V2T070"/>
<comment type="caution">
    <text evidence="1">The sequence shown here is derived from an EMBL/GenBank/DDBJ whole genome shotgun (WGS) entry which is preliminary data.</text>
</comment>
<sequence length="166" mass="18367">MKTINTIKASMIFGALLIGLTTLDATERQGHIEIKSTVEVVTTVIEKGVKVQKLIPAKKVLPNTVLFYKNTFRNISDKPADNIKLINPIPKHTLYQIGSARGVNSDITFSVNGGKNWAKPEALTVLDNEGNAVPATAKDYTHIRWIYMQDLAPSEQQTVSFQSKLM</sequence>
<reference evidence="1" key="1">
    <citation type="journal article" date="2020" name="mSystems">
        <title>Genome- and Community-Level Interaction Insights into Carbon Utilization and Element Cycling Functions of Hydrothermarchaeota in Hydrothermal Sediment.</title>
        <authorList>
            <person name="Zhou Z."/>
            <person name="Liu Y."/>
            <person name="Xu W."/>
            <person name="Pan J."/>
            <person name="Luo Z.H."/>
            <person name="Li M."/>
        </authorList>
    </citation>
    <scope>NUCLEOTIDE SEQUENCE [LARGE SCALE GENOMIC DNA]</scope>
    <source>
        <strain evidence="1">HyVt-493</strain>
    </source>
</reference>